<keyword evidence="1" id="KW-1185">Reference proteome</keyword>
<proteinExistence type="predicted"/>
<dbReference type="InterPro" id="IPR017451">
    <property type="entry name" value="F-box-assoc_interact_dom"/>
</dbReference>
<dbReference type="OrthoDB" id="1894463at2759"/>
<accession>A0A1S3XT97</accession>
<dbReference type="RefSeq" id="XP_016442907.1">
    <property type="nucleotide sequence ID" value="XM_016587421.1"/>
</dbReference>
<gene>
    <name evidence="2" type="primary">LOC107768299</name>
</gene>
<reference evidence="2" key="2">
    <citation type="submission" date="2025-08" db="UniProtKB">
        <authorList>
            <consortium name="RefSeq"/>
        </authorList>
    </citation>
    <scope>IDENTIFICATION</scope>
</reference>
<sequence length="267" mass="30583">MPANIADEIALAAFLFVITSSLSSMAELEDDSSCLGYIWQGPCHPLCTNALRLQAPTLLYESISEERIDSCVWFSSYYQRVQVEERIEKVDYLIDSNYQGIMLNGKMHWLTRFGKYNGRRDKLIVSFDLADEVFAEVPKVDFVDKPRIHKFHLAVVGDCLAVAITLPHQNGGGTEIWVMKEYNVKESWVKEFIIGAYTPTPNSVMEHLVKVVCLLKNEELLLEYKSGNVALYDPQNGVFRPLMFQGMPNWFSTLLFCFLKYFFCVIT</sequence>
<dbReference type="PaxDb" id="4097-A0A1S3XT97"/>
<name>A0A1S3XT97_TOBAC</name>
<dbReference type="GeneID" id="107768299"/>
<evidence type="ECO:0000313" key="1">
    <source>
        <dbReference type="Proteomes" id="UP000790787"/>
    </source>
</evidence>
<organism evidence="1 2">
    <name type="scientific">Nicotiana tabacum</name>
    <name type="common">Common tobacco</name>
    <dbReference type="NCBI Taxonomy" id="4097"/>
    <lineage>
        <taxon>Eukaryota</taxon>
        <taxon>Viridiplantae</taxon>
        <taxon>Streptophyta</taxon>
        <taxon>Embryophyta</taxon>
        <taxon>Tracheophyta</taxon>
        <taxon>Spermatophyta</taxon>
        <taxon>Magnoliopsida</taxon>
        <taxon>eudicotyledons</taxon>
        <taxon>Gunneridae</taxon>
        <taxon>Pentapetalae</taxon>
        <taxon>asterids</taxon>
        <taxon>lamiids</taxon>
        <taxon>Solanales</taxon>
        <taxon>Solanaceae</taxon>
        <taxon>Nicotianoideae</taxon>
        <taxon>Nicotianeae</taxon>
        <taxon>Nicotiana</taxon>
    </lineage>
</organism>
<dbReference type="AlphaFoldDB" id="A0A1S3XT97"/>
<evidence type="ECO:0000313" key="2">
    <source>
        <dbReference type="RefSeq" id="XP_016442907.1"/>
    </source>
</evidence>
<reference evidence="1" key="1">
    <citation type="journal article" date="2014" name="Nat. Commun.">
        <title>The tobacco genome sequence and its comparison with those of tomato and potato.</title>
        <authorList>
            <person name="Sierro N."/>
            <person name="Battey J.N."/>
            <person name="Ouadi S."/>
            <person name="Bakaher N."/>
            <person name="Bovet L."/>
            <person name="Willig A."/>
            <person name="Goepfert S."/>
            <person name="Peitsch M.C."/>
            <person name="Ivanov N.V."/>
        </authorList>
    </citation>
    <scope>NUCLEOTIDE SEQUENCE [LARGE SCALE GENOMIC DNA]</scope>
</reference>
<dbReference type="Proteomes" id="UP000790787">
    <property type="component" value="Chromosome 21"/>
</dbReference>
<dbReference type="Pfam" id="PF07734">
    <property type="entry name" value="FBA_1"/>
    <property type="match status" value="1"/>
</dbReference>
<protein>
    <submittedName>
        <fullName evidence="2">F-box protein At3g07870-like</fullName>
    </submittedName>
</protein>
<dbReference type="KEGG" id="nta:107768299"/>
<dbReference type="InterPro" id="IPR006527">
    <property type="entry name" value="F-box-assoc_dom_typ1"/>
</dbReference>
<dbReference type="NCBIfam" id="TIGR01640">
    <property type="entry name" value="F_box_assoc_1"/>
    <property type="match status" value="1"/>
</dbReference>